<feature type="non-terminal residue" evidence="1">
    <location>
        <position position="1"/>
    </location>
</feature>
<comment type="caution">
    <text evidence="1">The sequence shown here is derived from an EMBL/GenBank/DDBJ whole genome shotgun (WGS) entry which is preliminary data.</text>
</comment>
<gene>
    <name evidence="1" type="ORF">FWILDA_LOCUS19593</name>
</gene>
<dbReference type="OrthoDB" id="2422269at2759"/>
<evidence type="ECO:0000313" key="2">
    <source>
        <dbReference type="Proteomes" id="UP001153678"/>
    </source>
</evidence>
<dbReference type="AlphaFoldDB" id="A0A9W4X0W9"/>
<proteinExistence type="predicted"/>
<sequence length="125" mass="14084">KDTSQVQKLANNSYPEFTFKVINQFKGGKGKTDSGKRLSYQESFSTSGNYEHILEIEPVNLGIENFPPITRLVFDIDNLDWDSFQEKSTDNNLPTISPPSPQNDVLHQKMIIGIIMIVAILSLII</sequence>
<feature type="non-terminal residue" evidence="1">
    <location>
        <position position="125"/>
    </location>
</feature>
<keyword evidence="2" id="KW-1185">Reference proteome</keyword>
<evidence type="ECO:0000313" key="1">
    <source>
        <dbReference type="EMBL" id="CAI2200488.1"/>
    </source>
</evidence>
<organism evidence="1 2">
    <name type="scientific">Funneliformis geosporum</name>
    <dbReference type="NCBI Taxonomy" id="1117311"/>
    <lineage>
        <taxon>Eukaryota</taxon>
        <taxon>Fungi</taxon>
        <taxon>Fungi incertae sedis</taxon>
        <taxon>Mucoromycota</taxon>
        <taxon>Glomeromycotina</taxon>
        <taxon>Glomeromycetes</taxon>
        <taxon>Glomerales</taxon>
        <taxon>Glomeraceae</taxon>
        <taxon>Funneliformis</taxon>
    </lineage>
</organism>
<name>A0A9W4X0W9_9GLOM</name>
<reference evidence="1" key="1">
    <citation type="submission" date="2022-08" db="EMBL/GenBank/DDBJ databases">
        <authorList>
            <person name="Kallberg Y."/>
            <person name="Tangrot J."/>
            <person name="Rosling A."/>
        </authorList>
    </citation>
    <scope>NUCLEOTIDE SEQUENCE</scope>
    <source>
        <strain evidence="1">Wild A</strain>
    </source>
</reference>
<protein>
    <submittedName>
        <fullName evidence="1">1072_t:CDS:1</fullName>
    </submittedName>
</protein>
<accession>A0A9W4X0W9</accession>
<dbReference type="Proteomes" id="UP001153678">
    <property type="component" value="Unassembled WGS sequence"/>
</dbReference>
<dbReference type="EMBL" id="CAMKVN010024520">
    <property type="protein sequence ID" value="CAI2200488.1"/>
    <property type="molecule type" value="Genomic_DNA"/>
</dbReference>